<protein>
    <submittedName>
        <fullName evidence="7">ABC-type transporter, integral membrane subunit</fullName>
    </submittedName>
</protein>
<dbReference type="PANTHER" id="PTHR32196:SF15">
    <property type="entry name" value="SUGAR ABC TRANSPORTER PERMEASE PROTEIN"/>
    <property type="match status" value="1"/>
</dbReference>
<feature type="transmembrane region" description="Helical" evidence="6">
    <location>
        <begin position="271"/>
        <end position="293"/>
    </location>
</feature>
<feature type="transmembrane region" description="Helical" evidence="6">
    <location>
        <begin position="20"/>
        <end position="47"/>
    </location>
</feature>
<gene>
    <name evidence="7" type="ordered locus">Trebr_0339</name>
</gene>
<feature type="transmembrane region" description="Helical" evidence="6">
    <location>
        <begin position="133"/>
        <end position="154"/>
    </location>
</feature>
<sequence length="354" mass="38395">MMNRTDFFTMCKTKLAEFGWPRIIITLFLVSLFIAAPFVGVSMSASLSDIINRFGMNALLVLAMVPMIQSGCGLNFGLSLGVIAGLLGSTVAMQIGFTGWAGIFGAMLLSVPFAVLFGWLYSGLLNRVKGEEMTIAMYVGFAAVMLMSIMWLVLPYTSNNMVWGYEGKGLRTTITLDGYWVKQLSNFLAIRIGQNFVFPTGMVLFVALCCFLMWVFLRSKTGTAMTAVGSNPDFARSSGISINKMRRTSIILSTVFGALGILVYQQSFGFIQLYAAPLYMAFPAVAAILIGGASINKASILNVIIGTVLFQGILTMTPSVINSVLQTDMSEVIRIVLSNGMILYALTRKSGATR</sequence>
<keyword evidence="5 6" id="KW-0472">Membrane</keyword>
<dbReference type="EMBL" id="CP002696">
    <property type="protein sequence ID" value="AEE15786.1"/>
    <property type="molecule type" value="Genomic_DNA"/>
</dbReference>
<dbReference type="HOGENOM" id="CLU_042763_0_0_12"/>
<dbReference type="Proteomes" id="UP000006546">
    <property type="component" value="Chromosome"/>
</dbReference>
<keyword evidence="3 6" id="KW-0812">Transmembrane</keyword>
<feature type="transmembrane region" description="Helical" evidence="6">
    <location>
        <begin position="248"/>
        <end position="265"/>
    </location>
</feature>
<dbReference type="eggNOG" id="COG1172">
    <property type="taxonomic scope" value="Bacteria"/>
</dbReference>
<keyword evidence="4 6" id="KW-1133">Transmembrane helix</keyword>
<dbReference type="InterPro" id="IPR001851">
    <property type="entry name" value="ABC_transp_permease"/>
</dbReference>
<evidence type="ECO:0000313" key="7">
    <source>
        <dbReference type="EMBL" id="AEE15786.1"/>
    </source>
</evidence>
<dbReference type="PANTHER" id="PTHR32196">
    <property type="entry name" value="ABC TRANSPORTER PERMEASE PROTEIN YPHD-RELATED-RELATED"/>
    <property type="match status" value="1"/>
</dbReference>
<feature type="transmembrane region" description="Helical" evidence="6">
    <location>
        <begin position="59"/>
        <end position="87"/>
    </location>
</feature>
<dbReference type="KEGG" id="tbe:Trebr_0339"/>
<name>F4LN00_TREBD</name>
<dbReference type="Pfam" id="PF02653">
    <property type="entry name" value="BPD_transp_2"/>
    <property type="match status" value="1"/>
</dbReference>
<comment type="subcellular location">
    <subcellularLocation>
        <location evidence="1">Cell membrane</location>
        <topology evidence="1">Multi-pass membrane protein</topology>
    </subcellularLocation>
</comment>
<accession>F4LN00</accession>
<proteinExistence type="predicted"/>
<evidence type="ECO:0000256" key="3">
    <source>
        <dbReference type="ARBA" id="ARBA00022692"/>
    </source>
</evidence>
<feature type="transmembrane region" description="Helical" evidence="6">
    <location>
        <begin position="196"/>
        <end position="217"/>
    </location>
</feature>
<evidence type="ECO:0000256" key="1">
    <source>
        <dbReference type="ARBA" id="ARBA00004651"/>
    </source>
</evidence>
<dbReference type="AlphaFoldDB" id="F4LN00"/>
<keyword evidence="2" id="KW-1003">Cell membrane</keyword>
<evidence type="ECO:0000256" key="2">
    <source>
        <dbReference type="ARBA" id="ARBA00022475"/>
    </source>
</evidence>
<dbReference type="RefSeq" id="WP_013757505.1">
    <property type="nucleotide sequence ID" value="NC_015500.1"/>
</dbReference>
<evidence type="ECO:0000256" key="4">
    <source>
        <dbReference type="ARBA" id="ARBA00022989"/>
    </source>
</evidence>
<evidence type="ECO:0000256" key="5">
    <source>
        <dbReference type="ARBA" id="ARBA00023136"/>
    </source>
</evidence>
<dbReference type="GO" id="GO:0005886">
    <property type="term" value="C:plasma membrane"/>
    <property type="evidence" value="ECO:0007669"/>
    <property type="project" value="UniProtKB-SubCell"/>
</dbReference>
<feature type="transmembrane region" description="Helical" evidence="6">
    <location>
        <begin position="300"/>
        <end position="320"/>
    </location>
</feature>
<organism evidence="7 8">
    <name type="scientific">Treponema brennaborense (strain DSM 12168 / CIP 105900 / DD5/3)</name>
    <dbReference type="NCBI Taxonomy" id="906968"/>
    <lineage>
        <taxon>Bacteria</taxon>
        <taxon>Pseudomonadati</taxon>
        <taxon>Spirochaetota</taxon>
        <taxon>Spirochaetia</taxon>
        <taxon>Spirochaetales</taxon>
        <taxon>Treponemataceae</taxon>
        <taxon>Treponema</taxon>
    </lineage>
</organism>
<evidence type="ECO:0000313" key="8">
    <source>
        <dbReference type="Proteomes" id="UP000006546"/>
    </source>
</evidence>
<dbReference type="GO" id="GO:0022857">
    <property type="term" value="F:transmembrane transporter activity"/>
    <property type="evidence" value="ECO:0007669"/>
    <property type="project" value="InterPro"/>
</dbReference>
<keyword evidence="8" id="KW-1185">Reference proteome</keyword>
<reference evidence="8" key="1">
    <citation type="submission" date="2011-04" db="EMBL/GenBank/DDBJ databases">
        <title>The complete genome of Treponema brennaborense DSM 12168.</title>
        <authorList>
            <person name="Lucas S."/>
            <person name="Han J."/>
            <person name="Lapidus A."/>
            <person name="Bruce D."/>
            <person name="Goodwin L."/>
            <person name="Pitluck S."/>
            <person name="Peters L."/>
            <person name="Kyrpides N."/>
            <person name="Mavromatis K."/>
            <person name="Ivanova N."/>
            <person name="Mikhailova N."/>
            <person name="Pagani I."/>
            <person name="Teshima H."/>
            <person name="Detter J.C."/>
            <person name="Tapia R."/>
            <person name="Han C."/>
            <person name="Land M."/>
            <person name="Hauser L."/>
            <person name="Markowitz V."/>
            <person name="Cheng J.-F."/>
            <person name="Hugenholtz P."/>
            <person name="Woyke T."/>
            <person name="Wu D."/>
            <person name="Gronow S."/>
            <person name="Wellnitz S."/>
            <person name="Brambilla E."/>
            <person name="Klenk H.-P."/>
            <person name="Eisen J.A."/>
        </authorList>
    </citation>
    <scope>NUCLEOTIDE SEQUENCE [LARGE SCALE GENOMIC DNA]</scope>
    <source>
        <strain evidence="8">DSM 12168 / CIP 105900 / DD5/3</strain>
    </source>
</reference>
<dbReference type="STRING" id="906968.Trebr_0339"/>
<feature type="transmembrane region" description="Helical" evidence="6">
    <location>
        <begin position="99"/>
        <end position="121"/>
    </location>
</feature>
<evidence type="ECO:0000256" key="6">
    <source>
        <dbReference type="SAM" id="Phobius"/>
    </source>
</evidence>